<dbReference type="GO" id="GO:0006511">
    <property type="term" value="P:ubiquitin-dependent protein catabolic process"/>
    <property type="evidence" value="ECO:0007669"/>
    <property type="project" value="TreeGrafter"/>
</dbReference>
<dbReference type="Pfam" id="PF00627">
    <property type="entry name" value="UBA"/>
    <property type="match status" value="1"/>
</dbReference>
<dbReference type="InterPro" id="IPR015496">
    <property type="entry name" value="Ubiquilin"/>
</dbReference>
<evidence type="ECO:0000313" key="3">
    <source>
        <dbReference type="EMBL" id="KAJ8937768.1"/>
    </source>
</evidence>
<dbReference type="SMART" id="SM00165">
    <property type="entry name" value="UBA"/>
    <property type="match status" value="1"/>
</dbReference>
<feature type="domain" description="UBA" evidence="2">
    <location>
        <begin position="85"/>
        <end position="129"/>
    </location>
</feature>
<sequence>MTNPQALDAILQIQQGMETLRQSAPGLIHTFPPTTAPQEGSTTPNATSESTTAPTSTPNVPQDAFSEFMARMVSGMAANQDTSMPPEQRYQPQLEQLAAMGFLNREINLQALISTFGDINAAVEKLLAQGQLSMS</sequence>
<dbReference type="InterPro" id="IPR015940">
    <property type="entry name" value="UBA"/>
</dbReference>
<dbReference type="PANTHER" id="PTHR10677">
    <property type="entry name" value="UBIQUILIN"/>
    <property type="match status" value="1"/>
</dbReference>
<evidence type="ECO:0000256" key="1">
    <source>
        <dbReference type="SAM" id="MobiDB-lite"/>
    </source>
</evidence>
<dbReference type="FunFam" id="1.10.8.10:FF:000077">
    <property type="entry name" value="Ubiquilin like"/>
    <property type="match status" value="1"/>
</dbReference>
<name>A0AAV8XGJ5_9CUCU</name>
<evidence type="ECO:0000259" key="2">
    <source>
        <dbReference type="PROSITE" id="PS50030"/>
    </source>
</evidence>
<keyword evidence="4" id="KW-1185">Reference proteome</keyword>
<dbReference type="Gene3D" id="1.10.8.10">
    <property type="entry name" value="DNA helicase RuvA subunit, C-terminal domain"/>
    <property type="match status" value="1"/>
</dbReference>
<protein>
    <recommendedName>
        <fullName evidence="2">UBA domain-containing protein</fullName>
    </recommendedName>
</protein>
<dbReference type="CDD" id="cd14399">
    <property type="entry name" value="UBA_PLICs"/>
    <property type="match status" value="1"/>
</dbReference>
<organism evidence="3 4">
    <name type="scientific">Rhamnusium bicolor</name>
    <dbReference type="NCBI Taxonomy" id="1586634"/>
    <lineage>
        <taxon>Eukaryota</taxon>
        <taxon>Metazoa</taxon>
        <taxon>Ecdysozoa</taxon>
        <taxon>Arthropoda</taxon>
        <taxon>Hexapoda</taxon>
        <taxon>Insecta</taxon>
        <taxon>Pterygota</taxon>
        <taxon>Neoptera</taxon>
        <taxon>Endopterygota</taxon>
        <taxon>Coleoptera</taxon>
        <taxon>Polyphaga</taxon>
        <taxon>Cucujiformia</taxon>
        <taxon>Chrysomeloidea</taxon>
        <taxon>Cerambycidae</taxon>
        <taxon>Lepturinae</taxon>
        <taxon>Rhagiini</taxon>
        <taxon>Rhamnusium</taxon>
    </lineage>
</organism>
<dbReference type="GO" id="GO:0031593">
    <property type="term" value="F:polyubiquitin modification-dependent protein binding"/>
    <property type="evidence" value="ECO:0007669"/>
    <property type="project" value="TreeGrafter"/>
</dbReference>
<feature type="compositionally biased region" description="Low complexity" evidence="1">
    <location>
        <begin position="41"/>
        <end position="59"/>
    </location>
</feature>
<feature type="region of interest" description="Disordered" evidence="1">
    <location>
        <begin position="30"/>
        <end position="62"/>
    </location>
</feature>
<reference evidence="3" key="1">
    <citation type="journal article" date="2023" name="Insect Mol. Biol.">
        <title>Genome sequencing provides insights into the evolution of gene families encoding plant cell wall-degrading enzymes in longhorned beetles.</title>
        <authorList>
            <person name="Shin N.R."/>
            <person name="Okamura Y."/>
            <person name="Kirsch R."/>
            <person name="Pauchet Y."/>
        </authorList>
    </citation>
    <scope>NUCLEOTIDE SEQUENCE</scope>
    <source>
        <strain evidence="3">RBIC_L_NR</strain>
    </source>
</reference>
<accession>A0AAV8XGJ5</accession>
<comment type="caution">
    <text evidence="3">The sequence shown here is derived from an EMBL/GenBank/DDBJ whole genome shotgun (WGS) entry which is preliminary data.</text>
</comment>
<dbReference type="PANTHER" id="PTHR10677:SF3">
    <property type="entry name" value="FI07626P-RELATED"/>
    <property type="match status" value="1"/>
</dbReference>
<proteinExistence type="predicted"/>
<dbReference type="SUPFAM" id="SSF46934">
    <property type="entry name" value="UBA-like"/>
    <property type="match status" value="1"/>
</dbReference>
<dbReference type="GO" id="GO:0005829">
    <property type="term" value="C:cytosol"/>
    <property type="evidence" value="ECO:0007669"/>
    <property type="project" value="TreeGrafter"/>
</dbReference>
<dbReference type="Proteomes" id="UP001162156">
    <property type="component" value="Unassembled WGS sequence"/>
</dbReference>
<dbReference type="PROSITE" id="PS50030">
    <property type="entry name" value="UBA"/>
    <property type="match status" value="1"/>
</dbReference>
<dbReference type="EMBL" id="JANEYF010003275">
    <property type="protein sequence ID" value="KAJ8937768.1"/>
    <property type="molecule type" value="Genomic_DNA"/>
</dbReference>
<gene>
    <name evidence="3" type="ORF">NQ314_011725</name>
</gene>
<dbReference type="InterPro" id="IPR009060">
    <property type="entry name" value="UBA-like_sf"/>
</dbReference>
<dbReference type="AlphaFoldDB" id="A0AAV8XGJ5"/>
<evidence type="ECO:0000313" key="4">
    <source>
        <dbReference type="Proteomes" id="UP001162156"/>
    </source>
</evidence>